<protein>
    <submittedName>
        <fullName evidence="7">Probable calcium-binding protein CML36</fullName>
    </submittedName>
</protein>
<dbReference type="AlphaFoldDB" id="A0A2I4ECU2"/>
<keyword evidence="6" id="KW-1185">Reference proteome</keyword>
<feature type="compositionally biased region" description="Low complexity" evidence="4">
    <location>
        <begin position="31"/>
        <end position="54"/>
    </location>
</feature>
<dbReference type="InterPro" id="IPR039647">
    <property type="entry name" value="EF_hand_pair_protein_CML-like"/>
</dbReference>
<dbReference type="FunCoup" id="A0A2I4ECU2">
    <property type="interactions" value="286"/>
</dbReference>
<dbReference type="STRING" id="51240.A0A2I4ECU2"/>
<dbReference type="PROSITE" id="PS00018">
    <property type="entry name" value="EF_HAND_1"/>
    <property type="match status" value="3"/>
</dbReference>
<feature type="domain" description="EF-hand" evidence="5">
    <location>
        <begin position="197"/>
        <end position="230"/>
    </location>
</feature>
<sequence>MKLVKINQLNPKNLIVSPTRLFRSKKDRSSVSRSDPSSFGSGTSSASSSDASTSHQKPGSGVGITNLGTPKSVLPEILGNWSDSSADMNVELAQAFRLTDRDDDGLVSRKELQALLSRIGAEPLSEEEVKMMLNEVDRDGDGHISLETLLSRFGSACGPACDSELRETFDIFDADHDGRITAEELWGFFTAMGDEQCTLEDCRRMIAGVDKNGDGFVCFEDFSLMMELQR</sequence>
<dbReference type="PANTHER" id="PTHR10891">
    <property type="entry name" value="EF-HAND CALCIUM-BINDING DOMAIN CONTAINING PROTEIN"/>
    <property type="match status" value="1"/>
</dbReference>
<dbReference type="PROSITE" id="PS50222">
    <property type="entry name" value="EF_HAND_2"/>
    <property type="match status" value="4"/>
</dbReference>
<feature type="domain" description="EF-hand" evidence="5">
    <location>
        <begin position="87"/>
        <end position="122"/>
    </location>
</feature>
<feature type="domain" description="EF-hand" evidence="5">
    <location>
        <begin position="124"/>
        <end position="159"/>
    </location>
</feature>
<evidence type="ECO:0000313" key="7">
    <source>
        <dbReference type="RefSeq" id="XP_018817212.1"/>
    </source>
</evidence>
<keyword evidence="3" id="KW-0106">Calcium</keyword>
<evidence type="ECO:0000256" key="4">
    <source>
        <dbReference type="SAM" id="MobiDB-lite"/>
    </source>
</evidence>
<accession>A0A2I4ECU2</accession>
<dbReference type="GeneID" id="108988409"/>
<reference evidence="7" key="1">
    <citation type="submission" date="2025-08" db="UniProtKB">
        <authorList>
            <consortium name="RefSeq"/>
        </authorList>
    </citation>
    <scope>IDENTIFICATION</scope>
    <source>
        <tissue evidence="7">Leaves</tissue>
    </source>
</reference>
<dbReference type="InterPro" id="IPR018247">
    <property type="entry name" value="EF_Hand_1_Ca_BS"/>
</dbReference>
<keyword evidence="1" id="KW-0479">Metal-binding</keyword>
<evidence type="ECO:0000259" key="5">
    <source>
        <dbReference type="PROSITE" id="PS50222"/>
    </source>
</evidence>
<dbReference type="GO" id="GO:0005509">
    <property type="term" value="F:calcium ion binding"/>
    <property type="evidence" value="ECO:0000318"/>
    <property type="project" value="GO_Central"/>
</dbReference>
<dbReference type="SMART" id="SM00054">
    <property type="entry name" value="EFh"/>
    <property type="match status" value="4"/>
</dbReference>
<evidence type="ECO:0000256" key="1">
    <source>
        <dbReference type="ARBA" id="ARBA00022723"/>
    </source>
</evidence>
<dbReference type="InterPro" id="IPR002048">
    <property type="entry name" value="EF_hand_dom"/>
</dbReference>
<feature type="region of interest" description="Disordered" evidence="4">
    <location>
        <begin position="25"/>
        <end position="68"/>
    </location>
</feature>
<feature type="domain" description="EF-hand" evidence="5">
    <location>
        <begin position="160"/>
        <end position="195"/>
    </location>
</feature>
<dbReference type="InterPro" id="IPR011992">
    <property type="entry name" value="EF-hand-dom_pair"/>
</dbReference>
<organism evidence="6 7">
    <name type="scientific">Juglans regia</name>
    <name type="common">English walnut</name>
    <dbReference type="NCBI Taxonomy" id="51240"/>
    <lineage>
        <taxon>Eukaryota</taxon>
        <taxon>Viridiplantae</taxon>
        <taxon>Streptophyta</taxon>
        <taxon>Embryophyta</taxon>
        <taxon>Tracheophyta</taxon>
        <taxon>Spermatophyta</taxon>
        <taxon>Magnoliopsida</taxon>
        <taxon>eudicotyledons</taxon>
        <taxon>Gunneridae</taxon>
        <taxon>Pentapetalae</taxon>
        <taxon>rosids</taxon>
        <taxon>fabids</taxon>
        <taxon>Fagales</taxon>
        <taxon>Juglandaceae</taxon>
        <taxon>Juglans</taxon>
    </lineage>
</organism>
<dbReference type="CDD" id="cd00051">
    <property type="entry name" value="EFh"/>
    <property type="match status" value="2"/>
</dbReference>
<evidence type="ECO:0000256" key="2">
    <source>
        <dbReference type="ARBA" id="ARBA00022737"/>
    </source>
</evidence>
<dbReference type="SUPFAM" id="SSF47473">
    <property type="entry name" value="EF-hand"/>
    <property type="match status" value="1"/>
</dbReference>
<dbReference type="Pfam" id="PF13499">
    <property type="entry name" value="EF-hand_7"/>
    <property type="match status" value="2"/>
</dbReference>
<evidence type="ECO:0000313" key="6">
    <source>
        <dbReference type="Proteomes" id="UP000235220"/>
    </source>
</evidence>
<name>A0A2I4ECU2_JUGRE</name>
<keyword evidence="2" id="KW-0677">Repeat</keyword>
<dbReference type="OrthoDB" id="26525at2759"/>
<dbReference type="FunFam" id="1.10.238.10:FF:000003">
    <property type="entry name" value="Calmodulin A"/>
    <property type="match status" value="1"/>
</dbReference>
<proteinExistence type="predicted"/>
<dbReference type="Proteomes" id="UP000235220">
    <property type="component" value="Chromosome 3"/>
</dbReference>
<evidence type="ECO:0000256" key="3">
    <source>
        <dbReference type="ARBA" id="ARBA00022837"/>
    </source>
</evidence>
<dbReference type="InParanoid" id="A0A2I4ECU2"/>
<dbReference type="KEGG" id="jre:108988409"/>
<dbReference type="RefSeq" id="XP_018817212.1">
    <property type="nucleotide sequence ID" value="XM_018961667.2"/>
</dbReference>
<gene>
    <name evidence="7" type="primary">LOC108988409</name>
</gene>
<dbReference type="Gene3D" id="1.10.238.10">
    <property type="entry name" value="EF-hand"/>
    <property type="match status" value="2"/>
</dbReference>